<dbReference type="OrthoDB" id="386949at2759"/>
<proteinExistence type="predicted"/>
<dbReference type="GO" id="GO:0006513">
    <property type="term" value="P:protein monoubiquitination"/>
    <property type="evidence" value="ECO:0007669"/>
    <property type="project" value="TreeGrafter"/>
</dbReference>
<name>A0A9W6Z0L0_AMBMO</name>
<dbReference type="GO" id="GO:0005634">
    <property type="term" value="C:nucleus"/>
    <property type="evidence" value="ECO:0007669"/>
    <property type="project" value="TreeGrafter"/>
</dbReference>
<dbReference type="AlphaFoldDB" id="A0A9W6Z0L0"/>
<gene>
    <name evidence="1" type="ORF">Amon01_000853800</name>
</gene>
<reference evidence="1" key="1">
    <citation type="submission" date="2023-04" db="EMBL/GenBank/DDBJ databases">
        <title>Ambrosiozyma monospora NBRC 1965.</title>
        <authorList>
            <person name="Ichikawa N."/>
            <person name="Sato H."/>
            <person name="Tonouchi N."/>
        </authorList>
    </citation>
    <scope>NUCLEOTIDE SEQUENCE</scope>
    <source>
        <strain evidence="1">NBRC 1965</strain>
    </source>
</reference>
<dbReference type="GO" id="GO:0030332">
    <property type="term" value="F:cyclin binding"/>
    <property type="evidence" value="ECO:0007669"/>
    <property type="project" value="TreeGrafter"/>
</dbReference>
<dbReference type="GO" id="GO:0005829">
    <property type="term" value="C:cytosol"/>
    <property type="evidence" value="ECO:0007669"/>
    <property type="project" value="TreeGrafter"/>
</dbReference>
<protein>
    <submittedName>
        <fullName evidence="1">Unnamed protein product</fullName>
    </submittedName>
</protein>
<dbReference type="PANTHER" id="PTHR31531">
    <property type="entry name" value="E3 UBIQUITIN-PROTEIN LIGASE E3D FAMILY MEMBER"/>
    <property type="match status" value="1"/>
</dbReference>
<dbReference type="GO" id="GO:0000209">
    <property type="term" value="P:protein polyubiquitination"/>
    <property type="evidence" value="ECO:0007669"/>
    <property type="project" value="TreeGrafter"/>
</dbReference>
<dbReference type="PANTHER" id="PTHR31531:SF2">
    <property type="entry name" value="E3 UBIQUITIN-PROTEIN LIGASE E3D"/>
    <property type="match status" value="1"/>
</dbReference>
<dbReference type="Proteomes" id="UP001165063">
    <property type="component" value="Unassembled WGS sequence"/>
</dbReference>
<dbReference type="GO" id="GO:0061630">
    <property type="term" value="F:ubiquitin protein ligase activity"/>
    <property type="evidence" value="ECO:0007669"/>
    <property type="project" value="TreeGrafter"/>
</dbReference>
<dbReference type="GO" id="GO:0000151">
    <property type="term" value="C:ubiquitin ligase complex"/>
    <property type="evidence" value="ECO:0007669"/>
    <property type="project" value="TreeGrafter"/>
</dbReference>
<dbReference type="GO" id="GO:0031624">
    <property type="term" value="F:ubiquitin conjugating enzyme binding"/>
    <property type="evidence" value="ECO:0007669"/>
    <property type="project" value="TreeGrafter"/>
</dbReference>
<dbReference type="GO" id="GO:0051865">
    <property type="term" value="P:protein autoubiquitination"/>
    <property type="evidence" value="ECO:0007669"/>
    <property type="project" value="TreeGrafter"/>
</dbReference>
<dbReference type="Pfam" id="PF09814">
    <property type="entry name" value="HECT_2"/>
    <property type="match status" value="1"/>
</dbReference>
<sequence>MEFWHCHKPDENGSGSGSIKDRFDSFKPRGRDLFVGSFYFVLNSNEFGSSFINSSVVTDDIDMEMDDDKKKLEKTQSQVTKQTGMRCGGCRTVLGEHDQMSGNERLLKWNLKLVRQIQQNQNHKLEKQVFEPYLYVYYNLIDSISSSAVRFHLIRNKDTKPQSQTGSNPQTESPTDFNQDRLFIWCFNFGLTVTETGGLLMHDTLKILYHDKYDKINELLSKQELNYEVMDVPGFVFCDLKKALNSFHSDLPSGESGTFREWKVSYLPGSIG</sequence>
<dbReference type="EMBL" id="BSXU01007676">
    <property type="protein sequence ID" value="GMG56471.1"/>
    <property type="molecule type" value="Genomic_DNA"/>
</dbReference>
<dbReference type="InterPro" id="IPR019193">
    <property type="entry name" value="UBQ-conj_enz_E2-bd_prot"/>
</dbReference>
<organism evidence="1 2">
    <name type="scientific">Ambrosiozyma monospora</name>
    <name type="common">Yeast</name>
    <name type="synonym">Endomycopsis monosporus</name>
    <dbReference type="NCBI Taxonomy" id="43982"/>
    <lineage>
        <taxon>Eukaryota</taxon>
        <taxon>Fungi</taxon>
        <taxon>Dikarya</taxon>
        <taxon>Ascomycota</taxon>
        <taxon>Saccharomycotina</taxon>
        <taxon>Pichiomycetes</taxon>
        <taxon>Pichiales</taxon>
        <taxon>Pichiaceae</taxon>
        <taxon>Ambrosiozyma</taxon>
    </lineage>
</organism>
<dbReference type="GO" id="GO:0043161">
    <property type="term" value="P:proteasome-mediated ubiquitin-dependent protein catabolic process"/>
    <property type="evidence" value="ECO:0007669"/>
    <property type="project" value="TreeGrafter"/>
</dbReference>
<keyword evidence="2" id="KW-1185">Reference proteome</keyword>
<accession>A0A9W6Z0L0</accession>
<comment type="caution">
    <text evidence="1">The sequence shown here is derived from an EMBL/GenBank/DDBJ whole genome shotgun (WGS) entry which is preliminary data.</text>
</comment>
<evidence type="ECO:0000313" key="1">
    <source>
        <dbReference type="EMBL" id="GMG56471.1"/>
    </source>
</evidence>
<evidence type="ECO:0000313" key="2">
    <source>
        <dbReference type="Proteomes" id="UP001165063"/>
    </source>
</evidence>